<feature type="region of interest" description="Disordered" evidence="1">
    <location>
        <begin position="33"/>
        <end position="56"/>
    </location>
</feature>
<sequence length="397" mass="44791">MKEFLTSSAIVAALALVLFRPAVMQKLMGQVSTVPSTQPTQPAITQTQPPKRLSPIDRPLRLSVTVDDPSFLQVKEGDIVKEGDVIVDNKLERNRLIKQRQSIELHIENLKAKIIHLPFEPKEPLPGKPLPPPIFAEEEAAIAQAHMKLTQAQSVLNARTELLKTDNPERRAEMEKAEEAQQNSQEKVEEQEQLILNMKEMKLQTQILQHEQAKLKQLQSNEQQAKSELERAKAKLEASAIEQQQQLQQLQMAVKMAESELIVAKSKLATAKSRRQLLEYDASIEQTKRSQAENQTQQEFSRQMQQYEQAVREHDYQLAQLKISLSAIDDKISQISVLRSPKTGYIRRVKPWVGNNGKYTTKITISSIRIPESETPANPADQAVPSPQTAGEDTGKQ</sequence>
<gene>
    <name evidence="2" type="ORF">G7B40_016900</name>
</gene>
<feature type="region of interest" description="Disordered" evidence="1">
    <location>
        <begin position="369"/>
        <end position="397"/>
    </location>
</feature>
<name>A0AAP5I730_9CYAN</name>
<keyword evidence="3" id="KW-1185">Reference proteome</keyword>
<feature type="compositionally biased region" description="Basic and acidic residues" evidence="1">
    <location>
        <begin position="164"/>
        <end position="179"/>
    </location>
</feature>
<reference evidence="3" key="1">
    <citation type="journal article" date="2021" name="Science">
        <title>Hunting the eagle killer: A cyanobacterial neurotoxin causes vacuolar myelinopathy.</title>
        <authorList>
            <person name="Breinlinger S."/>
            <person name="Phillips T.J."/>
            <person name="Haram B.N."/>
            <person name="Mares J."/>
            <person name="Martinez Yerena J.A."/>
            <person name="Hrouzek P."/>
            <person name="Sobotka R."/>
            <person name="Henderson W.M."/>
            <person name="Schmieder P."/>
            <person name="Williams S.M."/>
            <person name="Lauderdale J.D."/>
            <person name="Wilde H.D."/>
            <person name="Gerrin W."/>
            <person name="Kust A."/>
            <person name="Washington J.W."/>
            <person name="Wagner C."/>
            <person name="Geier B."/>
            <person name="Liebeke M."/>
            <person name="Enke H."/>
            <person name="Niedermeyer T.H.J."/>
            <person name="Wilde S.B."/>
        </authorList>
    </citation>
    <scope>NUCLEOTIDE SEQUENCE [LARGE SCALE GENOMIC DNA]</scope>
    <source>
        <strain evidence="3">Thurmond2011</strain>
    </source>
</reference>
<evidence type="ECO:0000313" key="2">
    <source>
        <dbReference type="EMBL" id="MDR9896228.1"/>
    </source>
</evidence>
<accession>A0AAP5I730</accession>
<comment type="caution">
    <text evidence="2">The sequence shown here is derived from an EMBL/GenBank/DDBJ whole genome shotgun (WGS) entry which is preliminary data.</text>
</comment>
<evidence type="ECO:0000313" key="3">
    <source>
        <dbReference type="Proteomes" id="UP000667802"/>
    </source>
</evidence>
<proteinExistence type="predicted"/>
<dbReference type="EMBL" id="JAALHA020000007">
    <property type="protein sequence ID" value="MDR9896228.1"/>
    <property type="molecule type" value="Genomic_DNA"/>
</dbReference>
<protein>
    <submittedName>
        <fullName evidence="2">Uncharacterized protein</fullName>
    </submittedName>
</protein>
<feature type="compositionally biased region" description="Low complexity" evidence="1">
    <location>
        <begin position="37"/>
        <end position="50"/>
    </location>
</feature>
<dbReference type="AlphaFoldDB" id="A0AAP5I730"/>
<dbReference type="Proteomes" id="UP000667802">
    <property type="component" value="Unassembled WGS sequence"/>
</dbReference>
<evidence type="ECO:0000256" key="1">
    <source>
        <dbReference type="SAM" id="MobiDB-lite"/>
    </source>
</evidence>
<dbReference type="RefSeq" id="WP_208354225.1">
    <property type="nucleotide sequence ID" value="NZ_JAALHA020000007.1"/>
</dbReference>
<organism evidence="2 3">
    <name type="scientific">Aetokthonos hydrillicola Thurmond2011</name>
    <dbReference type="NCBI Taxonomy" id="2712845"/>
    <lineage>
        <taxon>Bacteria</taxon>
        <taxon>Bacillati</taxon>
        <taxon>Cyanobacteriota</taxon>
        <taxon>Cyanophyceae</taxon>
        <taxon>Nostocales</taxon>
        <taxon>Hapalosiphonaceae</taxon>
        <taxon>Aetokthonos</taxon>
    </lineage>
</organism>
<feature type="region of interest" description="Disordered" evidence="1">
    <location>
        <begin position="164"/>
        <end position="187"/>
    </location>
</feature>
<feature type="compositionally biased region" description="Polar residues" evidence="1">
    <location>
        <begin position="385"/>
        <end position="397"/>
    </location>
</feature>